<dbReference type="AlphaFoldDB" id="S4NPT0"/>
<dbReference type="EMBL" id="GAIX01015007">
    <property type="protein sequence ID" value="JAA77553.1"/>
    <property type="molecule type" value="Transcribed_RNA"/>
</dbReference>
<reference evidence="1" key="1">
    <citation type="journal article" date="2013" name="BMC Genomics">
        <title>Unscrambling butterfly oogenesis.</title>
        <authorList>
            <person name="Carter J.M."/>
            <person name="Baker S.C."/>
            <person name="Pink R."/>
            <person name="Carter D.R."/>
            <person name="Collins A."/>
            <person name="Tomlin J."/>
            <person name="Gibbs M."/>
            <person name="Breuker C.J."/>
        </authorList>
    </citation>
    <scope>NUCLEOTIDE SEQUENCE</scope>
    <source>
        <tissue evidence="1">Ovary</tissue>
    </source>
</reference>
<feature type="non-terminal residue" evidence="1">
    <location>
        <position position="72"/>
    </location>
</feature>
<organism evidence="1">
    <name type="scientific">Pararge aegeria</name>
    <name type="common">speckled wood butterfly</name>
    <dbReference type="NCBI Taxonomy" id="116150"/>
    <lineage>
        <taxon>Eukaryota</taxon>
        <taxon>Metazoa</taxon>
        <taxon>Ecdysozoa</taxon>
        <taxon>Arthropoda</taxon>
        <taxon>Hexapoda</taxon>
        <taxon>Insecta</taxon>
        <taxon>Pterygota</taxon>
        <taxon>Neoptera</taxon>
        <taxon>Endopterygota</taxon>
        <taxon>Lepidoptera</taxon>
        <taxon>Glossata</taxon>
        <taxon>Ditrysia</taxon>
        <taxon>Papilionoidea</taxon>
        <taxon>Nymphalidae</taxon>
        <taxon>Satyrinae</taxon>
        <taxon>Satyrini</taxon>
        <taxon>Parargina</taxon>
        <taxon>Pararge</taxon>
    </lineage>
</organism>
<protein>
    <submittedName>
        <fullName evidence="1">Nuclear pore complex protein Nup98-Nup96</fullName>
    </submittedName>
</protein>
<proteinExistence type="predicted"/>
<accession>S4NPT0</accession>
<evidence type="ECO:0000313" key="1">
    <source>
        <dbReference type="EMBL" id="JAA77553.1"/>
    </source>
</evidence>
<feature type="non-terminal residue" evidence="1">
    <location>
        <position position="1"/>
    </location>
</feature>
<name>S4NPT0_9NEOP</name>
<sequence length="72" mass="8109">LGVPEKWLLLAQAYRAKYERKPSLEVECLVGAEEWHSAHRLLLEELLPEAVLADNLQSIKVLLEKMSAAAAR</sequence>
<reference evidence="1" key="2">
    <citation type="submission" date="2013-05" db="EMBL/GenBank/DDBJ databases">
        <authorList>
            <person name="Carter J.-M."/>
            <person name="Baker S.C."/>
            <person name="Pink R."/>
            <person name="Carter D.R.F."/>
            <person name="Collins A."/>
            <person name="Tomlin J."/>
            <person name="Gibbs M."/>
            <person name="Breuker C.J."/>
        </authorList>
    </citation>
    <scope>NUCLEOTIDE SEQUENCE</scope>
    <source>
        <tissue evidence="1">Ovary</tissue>
    </source>
</reference>